<keyword evidence="18" id="KW-0479">Metal-binding</keyword>
<dbReference type="InterPro" id="IPR002048">
    <property type="entry name" value="EF_hand_dom"/>
</dbReference>
<feature type="region of interest" description="Disordered" evidence="20">
    <location>
        <begin position="2168"/>
        <end position="2258"/>
    </location>
</feature>
<dbReference type="PANTHER" id="PTHR45628">
    <property type="entry name" value="VOLTAGE-DEPENDENT CALCIUM CHANNEL TYPE A SUBUNIT ALPHA-1"/>
    <property type="match status" value="1"/>
</dbReference>
<feature type="compositionally biased region" description="Low complexity" evidence="20">
    <location>
        <begin position="114"/>
        <end position="130"/>
    </location>
</feature>
<dbReference type="SUPFAM" id="SSF81324">
    <property type="entry name" value="Voltage-gated potassium channels"/>
    <property type="match status" value="4"/>
</dbReference>
<feature type="region of interest" description="Disordered" evidence="20">
    <location>
        <begin position="2270"/>
        <end position="2343"/>
    </location>
</feature>
<dbReference type="InterPro" id="IPR002077">
    <property type="entry name" value="VDCCAlpha1"/>
</dbReference>
<evidence type="ECO:0000256" key="19">
    <source>
        <dbReference type="RuleBase" id="RU003808"/>
    </source>
</evidence>
<evidence type="ECO:0000256" key="18">
    <source>
        <dbReference type="PIRSR" id="PIRSR602077-1"/>
    </source>
</evidence>
<evidence type="ECO:0000256" key="12">
    <source>
        <dbReference type="ARBA" id="ARBA00023136"/>
    </source>
</evidence>
<keyword evidence="7 21" id="KW-0812">Transmembrane</keyword>
<keyword evidence="11" id="KW-0406">Ion transport</keyword>
<feature type="transmembrane region" description="Helical" evidence="21">
    <location>
        <begin position="1351"/>
        <end position="1373"/>
    </location>
</feature>
<dbReference type="InterPro" id="IPR005821">
    <property type="entry name" value="Ion_trans_dom"/>
</dbReference>
<evidence type="ECO:0000256" key="14">
    <source>
        <dbReference type="ARBA" id="ARBA00023303"/>
    </source>
</evidence>
<evidence type="ECO:0000256" key="4">
    <source>
        <dbReference type="ARBA" id="ARBA00022553"/>
    </source>
</evidence>
<dbReference type="PANTHER" id="PTHR45628:SF7">
    <property type="entry name" value="VOLTAGE-DEPENDENT CALCIUM CHANNEL TYPE A SUBUNIT ALPHA-1"/>
    <property type="match status" value="1"/>
</dbReference>
<feature type="region of interest" description="Disordered" evidence="20">
    <location>
        <begin position="1"/>
        <end position="179"/>
    </location>
</feature>
<keyword evidence="14" id="KW-0407">Ion channel</keyword>
<reference evidence="23" key="1">
    <citation type="submission" date="2022-06" db="EMBL/GenBank/DDBJ databases">
        <title>Complete genome sequences of two strains of the flax pathogen Septoria linicola.</title>
        <authorList>
            <person name="Lapalu N."/>
            <person name="Simon A."/>
            <person name="Demenou B."/>
            <person name="Paumier D."/>
            <person name="Guillot M.-P."/>
            <person name="Gout L."/>
            <person name="Valade R."/>
        </authorList>
    </citation>
    <scope>NUCLEOTIDE SEQUENCE</scope>
    <source>
        <strain evidence="23">SE15195</strain>
    </source>
</reference>
<dbReference type="FunFam" id="1.10.287.70:FF:000118">
    <property type="entry name" value="Calcium channel subunit Cch1"/>
    <property type="match status" value="1"/>
</dbReference>
<evidence type="ECO:0000256" key="8">
    <source>
        <dbReference type="ARBA" id="ARBA00022837"/>
    </source>
</evidence>
<keyword evidence="4" id="KW-0597">Phosphoprotein</keyword>
<feature type="compositionally biased region" description="Polar residues" evidence="20">
    <location>
        <begin position="2220"/>
        <end position="2230"/>
    </location>
</feature>
<keyword evidence="5 19" id="KW-0109">Calcium transport</keyword>
<dbReference type="GO" id="GO:0008331">
    <property type="term" value="F:high voltage-gated calcium channel activity"/>
    <property type="evidence" value="ECO:0007669"/>
    <property type="project" value="TreeGrafter"/>
</dbReference>
<comment type="function">
    <text evidence="15">Voltage-gated, high-affinity calcium channel that functions together with MID1 to mediate calcium entry into cells. Required during conditions of environmental stress.</text>
</comment>
<feature type="compositionally biased region" description="Polar residues" evidence="20">
    <location>
        <begin position="2177"/>
        <end position="2187"/>
    </location>
</feature>
<dbReference type="InterPro" id="IPR011992">
    <property type="entry name" value="EF-hand-dom_pair"/>
</dbReference>
<dbReference type="InterPro" id="IPR027359">
    <property type="entry name" value="Volt_channel_dom_sf"/>
</dbReference>
<feature type="transmembrane region" description="Helical" evidence="21">
    <location>
        <begin position="843"/>
        <end position="869"/>
    </location>
</feature>
<evidence type="ECO:0000256" key="6">
    <source>
        <dbReference type="ARBA" id="ARBA00022673"/>
    </source>
</evidence>
<keyword evidence="8 18" id="KW-0106">Calcium</keyword>
<evidence type="ECO:0000313" key="23">
    <source>
        <dbReference type="EMBL" id="USW48203.1"/>
    </source>
</evidence>
<feature type="compositionally biased region" description="Polar residues" evidence="20">
    <location>
        <begin position="2309"/>
        <end position="2326"/>
    </location>
</feature>
<keyword evidence="10 21" id="KW-1133">Transmembrane helix</keyword>
<evidence type="ECO:0000256" key="20">
    <source>
        <dbReference type="SAM" id="MobiDB-lite"/>
    </source>
</evidence>
<dbReference type="Gene3D" id="1.10.287.70">
    <property type="match status" value="4"/>
</dbReference>
<feature type="transmembrane region" description="Helical" evidence="21">
    <location>
        <begin position="482"/>
        <end position="507"/>
    </location>
</feature>
<gene>
    <name evidence="23" type="ORF">Slin15195_G015220</name>
</gene>
<comment type="subcellular location">
    <subcellularLocation>
        <location evidence="1">Cell membrane</location>
        <topology evidence="1">Multi-pass membrane protein</topology>
    </subcellularLocation>
    <subcellularLocation>
        <location evidence="19">Membrane</location>
        <topology evidence="19">Multi-pass membrane protein</topology>
    </subcellularLocation>
</comment>
<comment type="similarity">
    <text evidence="16 19">Belongs to the calcium channel alpha-1 subunit (TC 1.A.1.11) family.</text>
</comment>
<keyword evidence="12 21" id="KW-0472">Membrane</keyword>
<feature type="transmembrane region" description="Helical" evidence="21">
    <location>
        <begin position="641"/>
        <end position="660"/>
    </location>
</feature>
<evidence type="ECO:0000256" key="3">
    <source>
        <dbReference type="ARBA" id="ARBA00022475"/>
    </source>
</evidence>
<feature type="transmembrane region" description="Helical" evidence="21">
    <location>
        <begin position="1394"/>
        <end position="1416"/>
    </location>
</feature>
<feature type="compositionally biased region" description="Acidic residues" evidence="20">
    <location>
        <begin position="152"/>
        <end position="168"/>
    </location>
</feature>
<dbReference type="Gene3D" id="1.20.120.350">
    <property type="entry name" value="Voltage-gated potassium channels. Chain C"/>
    <property type="match status" value="5"/>
</dbReference>
<evidence type="ECO:0000313" key="24">
    <source>
        <dbReference type="Proteomes" id="UP001056384"/>
    </source>
</evidence>
<evidence type="ECO:0000256" key="2">
    <source>
        <dbReference type="ARBA" id="ARBA00022448"/>
    </source>
</evidence>
<dbReference type="InterPro" id="IPR050599">
    <property type="entry name" value="VDCC_alpha-1_subunit"/>
</dbReference>
<dbReference type="EMBL" id="CP099418">
    <property type="protein sequence ID" value="USW48203.1"/>
    <property type="molecule type" value="Genomic_DNA"/>
</dbReference>
<dbReference type="FunFam" id="1.20.120.350:FF:000079">
    <property type="entry name" value="Calcium channel subunit Cch1"/>
    <property type="match status" value="1"/>
</dbReference>
<feature type="region of interest" description="Disordered" evidence="20">
    <location>
        <begin position="325"/>
        <end position="375"/>
    </location>
</feature>
<name>A0A9Q9AJT2_9PEZI</name>
<dbReference type="Pfam" id="PF00520">
    <property type="entry name" value="Ion_trans"/>
    <property type="match status" value="4"/>
</dbReference>
<evidence type="ECO:0000256" key="21">
    <source>
        <dbReference type="SAM" id="Phobius"/>
    </source>
</evidence>
<evidence type="ECO:0000259" key="22">
    <source>
        <dbReference type="PROSITE" id="PS50222"/>
    </source>
</evidence>
<feature type="binding site" evidence="18">
    <location>
        <position position="1581"/>
    </location>
    <ligand>
        <name>Ca(2+)</name>
        <dbReference type="ChEBI" id="CHEBI:29108"/>
    </ligand>
</feature>
<evidence type="ECO:0000256" key="10">
    <source>
        <dbReference type="ARBA" id="ARBA00022989"/>
    </source>
</evidence>
<feature type="transmembrane region" description="Helical" evidence="21">
    <location>
        <begin position="985"/>
        <end position="1003"/>
    </location>
</feature>
<feature type="domain" description="EF-hand" evidence="22">
    <location>
        <begin position="1947"/>
        <end position="1982"/>
    </location>
</feature>
<evidence type="ECO:0000256" key="16">
    <source>
        <dbReference type="ARBA" id="ARBA00061395"/>
    </source>
</evidence>
<dbReference type="Proteomes" id="UP001056384">
    <property type="component" value="Chromosome 1"/>
</dbReference>
<feature type="transmembrane region" description="Helical" evidence="21">
    <location>
        <begin position="919"/>
        <end position="940"/>
    </location>
</feature>
<feature type="compositionally biased region" description="Basic and acidic residues" evidence="20">
    <location>
        <begin position="413"/>
        <end position="426"/>
    </location>
</feature>
<evidence type="ECO:0000256" key="5">
    <source>
        <dbReference type="ARBA" id="ARBA00022568"/>
    </source>
</evidence>
<keyword evidence="6 19" id="KW-0107">Calcium channel</keyword>
<dbReference type="GO" id="GO:0098703">
    <property type="term" value="P:calcium ion import across plasma membrane"/>
    <property type="evidence" value="ECO:0007669"/>
    <property type="project" value="TreeGrafter"/>
</dbReference>
<feature type="compositionally biased region" description="Low complexity" evidence="20">
    <location>
        <begin position="86"/>
        <end position="102"/>
    </location>
</feature>
<keyword evidence="24" id="KW-1185">Reference proteome</keyword>
<feature type="compositionally biased region" description="Basic and acidic residues" evidence="20">
    <location>
        <begin position="2188"/>
        <end position="2201"/>
    </location>
</feature>
<dbReference type="GO" id="GO:0005509">
    <property type="term" value="F:calcium ion binding"/>
    <property type="evidence" value="ECO:0007669"/>
    <property type="project" value="InterPro"/>
</dbReference>
<dbReference type="SUPFAM" id="SSF47473">
    <property type="entry name" value="EF-hand"/>
    <property type="match status" value="1"/>
</dbReference>
<proteinExistence type="inferred from homology"/>
<dbReference type="PRINTS" id="PR00167">
    <property type="entry name" value="CACHANNEL"/>
</dbReference>
<keyword evidence="13" id="KW-0325">Glycoprotein</keyword>
<accession>A0A9Q9AJT2</accession>
<feature type="region of interest" description="Disordered" evidence="20">
    <location>
        <begin position="399"/>
        <end position="446"/>
    </location>
</feature>
<feature type="transmembrane region" description="Helical" evidence="21">
    <location>
        <begin position="1903"/>
        <end position="1928"/>
    </location>
</feature>
<evidence type="ECO:0000256" key="15">
    <source>
        <dbReference type="ARBA" id="ARBA00057587"/>
    </source>
</evidence>
<feature type="compositionally biased region" description="Low complexity" evidence="20">
    <location>
        <begin position="2291"/>
        <end position="2308"/>
    </location>
</feature>
<feature type="transmembrane region" description="Helical" evidence="21">
    <location>
        <begin position="527"/>
        <end position="551"/>
    </location>
</feature>
<feature type="transmembrane region" description="Helical" evidence="21">
    <location>
        <begin position="1609"/>
        <end position="1631"/>
    </location>
</feature>
<feature type="compositionally biased region" description="Basic and acidic residues" evidence="20">
    <location>
        <begin position="30"/>
        <end position="51"/>
    </location>
</feature>
<keyword evidence="3" id="KW-1003">Cell membrane</keyword>
<protein>
    <recommendedName>
        <fullName evidence="17">Calcium-channel protein CCH1</fullName>
    </recommendedName>
</protein>
<feature type="transmembrane region" description="Helical" evidence="21">
    <location>
        <begin position="1431"/>
        <end position="1451"/>
    </location>
</feature>
<dbReference type="FunFam" id="1.10.287.70:FF:000093">
    <property type="entry name" value="Calcium channel subunit Cch1"/>
    <property type="match status" value="1"/>
</dbReference>
<feature type="transmembrane region" description="Helical" evidence="21">
    <location>
        <begin position="666"/>
        <end position="689"/>
    </location>
</feature>
<dbReference type="Gene3D" id="1.10.238.10">
    <property type="entry name" value="EF-hand"/>
    <property type="match status" value="1"/>
</dbReference>
<feature type="region of interest" description="Disordered" evidence="20">
    <location>
        <begin position="200"/>
        <end position="259"/>
    </location>
</feature>
<feature type="transmembrane region" description="Helical" evidence="21">
    <location>
        <begin position="1485"/>
        <end position="1509"/>
    </location>
</feature>
<feature type="compositionally biased region" description="Basic and acidic residues" evidence="20">
    <location>
        <begin position="59"/>
        <end position="77"/>
    </location>
</feature>
<dbReference type="PROSITE" id="PS50222">
    <property type="entry name" value="EF_HAND_2"/>
    <property type="match status" value="1"/>
</dbReference>
<evidence type="ECO:0000256" key="13">
    <source>
        <dbReference type="ARBA" id="ARBA00023180"/>
    </source>
</evidence>
<feature type="transmembrane region" description="Helical" evidence="21">
    <location>
        <begin position="701"/>
        <end position="720"/>
    </location>
</feature>
<organism evidence="23 24">
    <name type="scientific">Septoria linicola</name>
    <dbReference type="NCBI Taxonomy" id="215465"/>
    <lineage>
        <taxon>Eukaryota</taxon>
        <taxon>Fungi</taxon>
        <taxon>Dikarya</taxon>
        <taxon>Ascomycota</taxon>
        <taxon>Pezizomycotina</taxon>
        <taxon>Dothideomycetes</taxon>
        <taxon>Dothideomycetidae</taxon>
        <taxon>Mycosphaerellales</taxon>
        <taxon>Mycosphaerellaceae</taxon>
        <taxon>Septoria</taxon>
    </lineage>
</organism>
<dbReference type="FunFam" id="1.20.120.350:FF:000098">
    <property type="entry name" value="Calcium channel subunit Cch1"/>
    <property type="match status" value="1"/>
</dbReference>
<feature type="transmembrane region" description="Helical" evidence="21">
    <location>
        <begin position="1809"/>
        <end position="1833"/>
    </location>
</feature>
<feature type="transmembrane region" description="Helical" evidence="21">
    <location>
        <begin position="1079"/>
        <end position="1099"/>
    </location>
</feature>
<evidence type="ECO:0000256" key="1">
    <source>
        <dbReference type="ARBA" id="ARBA00004651"/>
    </source>
</evidence>
<feature type="transmembrane region" description="Helical" evidence="21">
    <location>
        <begin position="952"/>
        <end position="973"/>
    </location>
</feature>
<sequence length="2343" mass="263649">MDPGDDAGHRRHHSASNAIPLQDLSSSSSSDERRPFPHDYYHYDRHADEGLRQQTGGLSREEPHRRTLSDRGRDLFRRRGSRGSRHSPGGSSSAGVSAAAGRGSRRHVQYTAITPQTPSHLQSQPQSQPHVRSSPVAFVTSPSGLHERIPDADDDDDDHDDDDDDDEQLNQPPTSPLADRGAFQAAIGFAGLSFTPRTHSAGAVDHNSARSGGGGSFSDSSDNDDSGNERNTRTPTRSSRATLNTLPPLRTTSRDSSMERTVAVELDDGPTFLSPGAVDEDNDDTLPLTDVARLNPLPAGSQTTPRRNRQRAATALGTSGLNVRFSPSHEGGRTRSASRLGDDLASIELGSRTSGVDRKHSSTSLSPNIESPLARTGTMLRKMSQRVVNLSNEAEVLERDRPLPRQHSLIQPHADKQSSESAHDTLDGAARPAAHASEKPTPAFSIDPELPSLPIIERNPLKGKSLGVFSAHSRIRRRLLDFLVHPFVEPFILALIVTQTIILAVDAAPNVYTDARPTTWGNSWTDWLLLAIFIVYTLEIIVKVIVSGLVFNPVEYSTIDRSIGVRKALKKKADAMFALHKNSSKSGFRADTMDAHHAPAPDSLLRSFTTQTFEDAPGGSRQAQKKRLAYRAFLRHSFNRLDFVAVVSFWISFVLGSAGTEHQHQLYVFRMMSCLRILRLLGITSGTSVILRSLKRAMPTLLNVAFLIGFFWLLFSIVGVQSFKSSLRRTCVFDGSLAYPAIEGPESNNTQDQPPPAGNFQFCGGWLAENGTAMPWLKADGSPGTTDHKGFLCPPGSFCVEAGNPYNGTISFDNIVNSAELVFVIMTSNTFTDTMYYLTDSDYLAAALFYAFGIIFLTFWLISLLIAVITSSFQVIREESRTSAFMNALDPAEELVEGDRANVLTGRDSKKPIRGIKRAYARTYWLWIVVIVFDLIVQSLRTDTMGRFTKHLISNTELIVTLLLLFEIVFRFVSDWRDFRHHRRNWFDLFLAIMAGIIQLPPVKYSGDPYAWLTVFQILRIYRVVLAVQLTRDLILLVLRHVSGVLNLILFVFLLTFLAAIFASQLFRGQLPILDDEGNYIQVTFATIFNSFLGMYQVLSSENWTEVMYNVARFDKQYGTAWIASLFFIIWFCLANFVVLNMFIAVIQENFDVSEDQKRMQQVRMFLQRKELGSDGGGTLSLATIFKFGQVKRQDPLDFGSAATEMLLKDAVVKDFLDEIQQEEADLRRAPTVGLTSASTLNLIKQPAGWFARCQDWLHKHVWNRQPNPFYARLQLTKPHEELNPRQLAEEVVAAAEQRKVSQREYLRQHPNYNTTLYLFRPENPLRKFCMRIVGPGRGQRIEGVQPNPTVWYSFSAFIYAAIVGMVLLACVTTPLYQLEYFRRHPDISDRYNWFIWTDIGFAALFTVEAIIKVIADGFFWSPNAYFRSSWGFIDGIVLVTLWINVFTSLYDPGSGSRAVGAFKALRALRLLNVSDSARDTFHSVIILGGWKVLSAAFVSLSLLIPFAIYGLNLFSGKMAWCNDWQQYDVHNLTDCVGESVFSPIGYDMLMPRRVAPVNFAYDFDSFGNALFILFQVVSQEGWVDLMWSAQSITGVFTQPTWFSQQGNAIYFVLFNLLGAVFVLTLFVSVFMRNYTEQTGVAFLTAEQRSWLELRKILRQVAPSKRPNRQRQRQNWQEWCYRQAVTKKGKWQRIITGILIAHLVLLCMEWYPEPWAWTVTRLLIFFAFTLFYIANICVRLMGLSWTRFRKSAWDIYSLIVVSASFATAILVFGNLHNGIYSQTHKLCLVAVALLLIPRNNQLDQLFKTAAASFSAIANLLATWFVLFLVYAIAFTQTFGLTRFGENEADNINFRTVPKALILLFRMSVGEGWNQLMMDFANIEPPYCTLAEEYYRTDCGSKQWAYALFVSWNIISMYIFVNLFISLIYESFSYVYQRSSGLAIISREEIRRFKQAWAEYDPNGSGYITKDQFPRFLGELSGIFEMRIYDGDFTVKSLIEDCRLSPRRASQLPLDGASSHHGSEIDITKLNQRLAELPVKEIRNRRRRMNTFYEEVLVSADPDKGIAFNALLMILAHYKVINDSKSLKLEEFLRRRARLQRVEEAVNRNIVVGFFDTLYWSRKFRRKIEAKQDARMTMVPSFGVPEILVQDETEQDVAPRKRLNVPALSITPVDAESTDSAGSASNQDRLSHNQRDTDDMRARSSSGTFPSIAVAQRDRSASIQLTPTSSPIREDFRLSPQSRPVHRPTASSSSTQSIQPDWHFAAAIEGRRSHSPPSSPGRGDDDHEANPAVARSRASSAVSVFSDSAWGQSMRRSFTQKKGNSGNADKRFDPDGGGKGGPAA</sequence>
<evidence type="ECO:0000256" key="17">
    <source>
        <dbReference type="ARBA" id="ARBA00067459"/>
    </source>
</evidence>
<feature type="transmembrane region" description="Helical" evidence="21">
    <location>
        <begin position="1042"/>
        <end position="1067"/>
    </location>
</feature>
<feature type="compositionally biased region" description="Polar residues" evidence="20">
    <location>
        <begin position="233"/>
        <end position="251"/>
    </location>
</feature>
<keyword evidence="9 19" id="KW-0851">Voltage-gated channel</keyword>
<evidence type="ECO:0000256" key="11">
    <source>
        <dbReference type="ARBA" id="ARBA00023065"/>
    </source>
</evidence>
<feature type="transmembrane region" description="Helical" evidence="21">
    <location>
        <begin position="1691"/>
        <end position="1711"/>
    </location>
</feature>
<dbReference type="FunFam" id="1.20.120.350:FF:000063">
    <property type="entry name" value="Calcium channel subunit Cch1"/>
    <property type="match status" value="1"/>
</dbReference>
<evidence type="ECO:0000256" key="7">
    <source>
        <dbReference type="ARBA" id="ARBA00022692"/>
    </source>
</evidence>
<keyword evidence="2" id="KW-0813">Transport</keyword>
<feature type="transmembrane region" description="Helical" evidence="21">
    <location>
        <begin position="1753"/>
        <end position="1773"/>
    </location>
</feature>
<feature type="transmembrane region" description="Helical" evidence="21">
    <location>
        <begin position="1723"/>
        <end position="1741"/>
    </location>
</feature>
<dbReference type="SMART" id="SM00054">
    <property type="entry name" value="EFh"/>
    <property type="match status" value="1"/>
</dbReference>
<feature type="compositionally biased region" description="Polar residues" evidence="20">
    <location>
        <begin position="2248"/>
        <end position="2258"/>
    </location>
</feature>
<dbReference type="GO" id="GO:0005891">
    <property type="term" value="C:voltage-gated calcium channel complex"/>
    <property type="evidence" value="ECO:0007669"/>
    <property type="project" value="InterPro"/>
</dbReference>
<evidence type="ECO:0000256" key="9">
    <source>
        <dbReference type="ARBA" id="ARBA00022882"/>
    </source>
</evidence>
<feature type="transmembrane region" description="Helical" evidence="21">
    <location>
        <begin position="1120"/>
        <end position="1147"/>
    </location>
</feature>